<proteinExistence type="predicted"/>
<dbReference type="RefSeq" id="WP_090483119.1">
    <property type="nucleotide sequence ID" value="NZ_FOWZ01000008.1"/>
</dbReference>
<name>A0A1I5QC30_9SPHN</name>
<gene>
    <name evidence="2" type="ORF">SAMN04488060_2859</name>
</gene>
<dbReference type="STRING" id="604088.SAMN04488060_2859"/>
<dbReference type="AlphaFoldDB" id="A0A1I5QC30"/>
<keyword evidence="3" id="KW-1185">Reference proteome</keyword>
<dbReference type="InterPro" id="IPR028098">
    <property type="entry name" value="Glyco_trans_4-like_N"/>
</dbReference>
<keyword evidence="2" id="KW-0808">Transferase</keyword>
<dbReference type="SUPFAM" id="SSF53756">
    <property type="entry name" value="UDP-Glycosyltransferase/glycogen phosphorylase"/>
    <property type="match status" value="1"/>
</dbReference>
<evidence type="ECO:0000313" key="3">
    <source>
        <dbReference type="Proteomes" id="UP000199331"/>
    </source>
</evidence>
<dbReference type="Pfam" id="PF13692">
    <property type="entry name" value="Glyco_trans_1_4"/>
    <property type="match status" value="1"/>
</dbReference>
<sequence length="376" mass="41298">MKILHVITGLNNGGAEAVLARLCISDDKNQHVVVSLMGVGKYGPILEKAGIAVRCLHMRPGNVSLRGSWKLWRTLRRERPDVVQTWMYHADLIGGIIARLAGIGNVVWNIRHSELDTQKSSRATIMIARACARLSRIVPKRIIVCAEHAADVHMALGYDADKMIVIGNGYDLSLFKPNGVARERQRRLWGISSEESAIGYVARFNAEKDHANLLAAIAKLRTRRRRLRLLLIGPGMEDENNELSRLLDEHDLNDLVLLLGSQDDVPSCMNAMDLHVMSSSAEGFPNVLAEAMASGTPCVSTDVGDASLIVGDTGWIVAPRCPEALAEVIETALAEMQDVHAWMARKRAARARVENRFSLAAMVAAYRAVWSSLSSL</sequence>
<dbReference type="Pfam" id="PF13439">
    <property type="entry name" value="Glyco_transf_4"/>
    <property type="match status" value="1"/>
</dbReference>
<dbReference type="EMBL" id="FOWZ01000008">
    <property type="protein sequence ID" value="SFP43793.1"/>
    <property type="molecule type" value="Genomic_DNA"/>
</dbReference>
<dbReference type="Gene3D" id="3.40.50.2000">
    <property type="entry name" value="Glycogen Phosphorylase B"/>
    <property type="match status" value="2"/>
</dbReference>
<dbReference type="PANTHER" id="PTHR12526">
    <property type="entry name" value="GLYCOSYLTRANSFERASE"/>
    <property type="match status" value="1"/>
</dbReference>
<dbReference type="Proteomes" id="UP000199331">
    <property type="component" value="Unassembled WGS sequence"/>
</dbReference>
<dbReference type="OrthoDB" id="9790710at2"/>
<dbReference type="GO" id="GO:0016757">
    <property type="term" value="F:glycosyltransferase activity"/>
    <property type="evidence" value="ECO:0007669"/>
    <property type="project" value="UniProtKB-ARBA"/>
</dbReference>
<reference evidence="3" key="1">
    <citation type="submission" date="2016-10" db="EMBL/GenBank/DDBJ databases">
        <authorList>
            <person name="Varghese N."/>
            <person name="Submissions S."/>
        </authorList>
    </citation>
    <scope>NUCLEOTIDE SEQUENCE [LARGE SCALE GENOMIC DNA]</scope>
    <source>
        <strain evidence="3">CGMCC 1.7715</strain>
    </source>
</reference>
<evidence type="ECO:0000259" key="1">
    <source>
        <dbReference type="Pfam" id="PF13439"/>
    </source>
</evidence>
<evidence type="ECO:0000313" key="2">
    <source>
        <dbReference type="EMBL" id="SFP43793.1"/>
    </source>
</evidence>
<organism evidence="2 3">
    <name type="scientific">Qipengyuania nanhaisediminis</name>
    <dbReference type="NCBI Taxonomy" id="604088"/>
    <lineage>
        <taxon>Bacteria</taxon>
        <taxon>Pseudomonadati</taxon>
        <taxon>Pseudomonadota</taxon>
        <taxon>Alphaproteobacteria</taxon>
        <taxon>Sphingomonadales</taxon>
        <taxon>Erythrobacteraceae</taxon>
        <taxon>Qipengyuania</taxon>
    </lineage>
</organism>
<dbReference type="PANTHER" id="PTHR12526:SF630">
    <property type="entry name" value="GLYCOSYLTRANSFERASE"/>
    <property type="match status" value="1"/>
</dbReference>
<accession>A0A1I5QC30</accession>
<feature type="domain" description="Glycosyltransferase subfamily 4-like N-terminal" evidence="1">
    <location>
        <begin position="13"/>
        <end position="173"/>
    </location>
</feature>
<protein>
    <submittedName>
        <fullName evidence="2">Glycosyltransferase involved in cell wall bisynthesis</fullName>
    </submittedName>
</protein>